<evidence type="ECO:0000313" key="15">
    <source>
        <dbReference type="EMBL" id="MCY8456085.1"/>
    </source>
</evidence>
<dbReference type="RefSeq" id="WP_014112932.1">
    <property type="nucleotide sequence ID" value="NZ_BJUC01000005.1"/>
</dbReference>
<dbReference type="Gene3D" id="1.10.486.10">
    <property type="entry name" value="PCRA, domain 4"/>
    <property type="match status" value="1"/>
</dbReference>
<dbReference type="Proteomes" id="UP001078573">
    <property type="component" value="Unassembled WGS sequence"/>
</dbReference>
<dbReference type="InterPro" id="IPR014016">
    <property type="entry name" value="UvrD-like_ATP-bd"/>
</dbReference>
<dbReference type="GO" id="GO:0033202">
    <property type="term" value="C:DNA helicase complex"/>
    <property type="evidence" value="ECO:0007669"/>
    <property type="project" value="TreeGrafter"/>
</dbReference>
<evidence type="ECO:0000256" key="5">
    <source>
        <dbReference type="ARBA" id="ARBA00022840"/>
    </source>
</evidence>
<dbReference type="InterPro" id="IPR014017">
    <property type="entry name" value="DNA_helicase_UvrD-like_C"/>
</dbReference>
<dbReference type="PANTHER" id="PTHR11070:SF2">
    <property type="entry name" value="ATP-DEPENDENT DNA HELICASE SRS2"/>
    <property type="match status" value="1"/>
</dbReference>
<sequence>MNYISNQLLSGLNPVQQEAVKTTDGPLLLMAGAGSGKTRVLTHRIAYLMAEKHVAPWNILAITFTNKAAREMKERVESILGPGADDIWISTFHSMCVRILRRDIDRIGINRNFSILDTADQLSVIKGILKERNLDPKKFDPRSILGTISSAKNELTEPEEFSKVAGGYYDQVVSDVYTDYQKKLLKNQSLDFDDLIMTTIKLFDRVPEVLEFYQRKFQYIHVDEYQDTNRAQYMLVKQLAERFQNLCVVGDSDQSIYRWRGADIANILSFEKDYPNASVILLEQNYRSTKRILRAANEVIKNNSNRKPKNLWTENDEGIKISYYRGDNEFGEGQFVAGKIHQLHSSGKRKLSDIAILYRTNAQSRVIEETLLKAGLNYNIVGGTKFYDRKEIKDILAYLRLVSNPDDDISFTRIVNVPKRGVGATSLEKIASYAAMNGLSFFQAIQQVDFIGVSAKAANALDSFRQMIENLTNMQDYLSITELTEEILDKTEYREMLKAEKSIEAQSRLENIDEFLSVTKNFEQKSEDKTLVAFLTDLALIADIDQLDQKEEESGGKDAITLMTLHAAKGLEFPVVFLMGLEEGVFPHSRSLMEEAEMEEERRLAYVGITRAEQELYLTNAKMRTLFGRTNMNPESRFIAEIPDDLLENLNEKKETRAPSARKMQPRRGPVSRPVSYASKTGGDTLNWAVGDKAGHKKWGTGTVVSVKGEGEGTELDIAFPSPVGVKRLLAAFAPIEKQ</sequence>
<keyword evidence="3 10" id="KW-0378">Hydrolase</keyword>
<dbReference type="GO" id="GO:0005829">
    <property type="term" value="C:cytosol"/>
    <property type="evidence" value="ECO:0007669"/>
    <property type="project" value="TreeGrafter"/>
</dbReference>
<evidence type="ECO:0000313" key="16">
    <source>
        <dbReference type="Proteomes" id="UP001078573"/>
    </source>
</evidence>
<dbReference type="GO" id="GO:0043138">
    <property type="term" value="F:3'-5' DNA helicase activity"/>
    <property type="evidence" value="ECO:0007669"/>
    <property type="project" value="UniProtKB-EC"/>
</dbReference>
<evidence type="ECO:0000259" key="14">
    <source>
        <dbReference type="PROSITE" id="PS51217"/>
    </source>
</evidence>
<dbReference type="PROSITE" id="PS51217">
    <property type="entry name" value="UVRD_HELICASE_CTER"/>
    <property type="match status" value="1"/>
</dbReference>
<dbReference type="PROSITE" id="PS51198">
    <property type="entry name" value="UVRD_HELICASE_ATP_BIND"/>
    <property type="match status" value="1"/>
</dbReference>
<keyword evidence="5 10" id="KW-0067">ATP-binding</keyword>
<evidence type="ECO:0000256" key="9">
    <source>
        <dbReference type="ARBA" id="ARBA00048988"/>
    </source>
</evidence>
<keyword evidence="4 10" id="KW-0347">Helicase</keyword>
<comment type="catalytic activity">
    <reaction evidence="9 11">
        <text>ATP + H2O = ADP + phosphate + H(+)</text>
        <dbReference type="Rhea" id="RHEA:13065"/>
        <dbReference type="ChEBI" id="CHEBI:15377"/>
        <dbReference type="ChEBI" id="CHEBI:15378"/>
        <dbReference type="ChEBI" id="CHEBI:30616"/>
        <dbReference type="ChEBI" id="CHEBI:43474"/>
        <dbReference type="ChEBI" id="CHEBI:456216"/>
        <dbReference type="EC" id="5.6.2.4"/>
    </reaction>
</comment>
<dbReference type="GO" id="GO:0003677">
    <property type="term" value="F:DNA binding"/>
    <property type="evidence" value="ECO:0007669"/>
    <property type="project" value="UniProtKB-KW"/>
</dbReference>
<evidence type="ECO:0000256" key="8">
    <source>
        <dbReference type="ARBA" id="ARBA00034617"/>
    </source>
</evidence>
<dbReference type="Pfam" id="PF13361">
    <property type="entry name" value="UvrD_C"/>
    <property type="match status" value="1"/>
</dbReference>
<gene>
    <name evidence="15" type="primary">pcrA</name>
    <name evidence="15" type="ORF">MOC89_04145</name>
</gene>
<keyword evidence="6 11" id="KW-0238">DNA-binding</keyword>
<dbReference type="EC" id="5.6.2.4" evidence="11"/>
<dbReference type="PANTHER" id="PTHR11070">
    <property type="entry name" value="UVRD / RECB / PCRA DNA HELICASE FAMILY MEMBER"/>
    <property type="match status" value="1"/>
</dbReference>
<dbReference type="EMBL" id="JALAPQ010000004">
    <property type="protein sequence ID" value="MCY8456085.1"/>
    <property type="molecule type" value="Genomic_DNA"/>
</dbReference>
<evidence type="ECO:0000256" key="3">
    <source>
        <dbReference type="ARBA" id="ARBA00022801"/>
    </source>
</evidence>
<evidence type="ECO:0000256" key="7">
    <source>
        <dbReference type="ARBA" id="ARBA00023235"/>
    </source>
</evidence>
<dbReference type="FunFam" id="1.10.486.10:FF:000003">
    <property type="entry name" value="ATP-dependent DNA helicase"/>
    <property type="match status" value="1"/>
</dbReference>
<protein>
    <recommendedName>
        <fullName evidence="11">ATP-dependent DNA helicase</fullName>
        <ecNumber evidence="11">5.6.2.4</ecNumber>
    </recommendedName>
</protein>
<dbReference type="InterPro" id="IPR027417">
    <property type="entry name" value="P-loop_NTPase"/>
</dbReference>
<feature type="domain" description="UvrD-like helicase C-terminal" evidence="14">
    <location>
        <begin position="290"/>
        <end position="570"/>
    </location>
</feature>
<dbReference type="InterPro" id="IPR000212">
    <property type="entry name" value="DNA_helicase_UvrD/REP"/>
</dbReference>
<dbReference type="NCBIfam" id="TIGR01073">
    <property type="entry name" value="pcrA"/>
    <property type="match status" value="1"/>
</dbReference>
<dbReference type="GeneID" id="11238564"/>
<reference evidence="15" key="1">
    <citation type="submission" date="2022-02" db="EMBL/GenBank/DDBJ databases">
        <title>Crop Bioprotection Bacillus Genome Sequencing.</title>
        <authorList>
            <person name="Dunlap C."/>
        </authorList>
    </citation>
    <scope>NUCLEOTIDE SEQUENCE</scope>
    <source>
        <strain evidence="15">WR1O2A-53</strain>
    </source>
</reference>
<dbReference type="SUPFAM" id="SSF52540">
    <property type="entry name" value="P-loop containing nucleoside triphosphate hydrolases"/>
    <property type="match status" value="1"/>
</dbReference>
<dbReference type="CDD" id="cd17932">
    <property type="entry name" value="DEXQc_UvrD"/>
    <property type="match status" value="1"/>
</dbReference>
<dbReference type="Pfam" id="PF00580">
    <property type="entry name" value="UvrD-helicase"/>
    <property type="match status" value="1"/>
</dbReference>
<evidence type="ECO:0000256" key="4">
    <source>
        <dbReference type="ARBA" id="ARBA00022806"/>
    </source>
</evidence>
<evidence type="ECO:0000256" key="1">
    <source>
        <dbReference type="ARBA" id="ARBA00009922"/>
    </source>
</evidence>
<comment type="catalytic activity">
    <reaction evidence="8">
        <text>Couples ATP hydrolysis with the unwinding of duplex DNA by translocating in the 3'-5' direction.</text>
        <dbReference type="EC" id="5.6.2.4"/>
    </reaction>
</comment>
<dbReference type="AlphaFoldDB" id="A0A9Q4E660"/>
<feature type="region of interest" description="Disordered" evidence="12">
    <location>
        <begin position="654"/>
        <end position="680"/>
    </location>
</feature>
<dbReference type="Pfam" id="PF21196">
    <property type="entry name" value="PcrA_UvrD_tudor"/>
    <property type="match status" value="1"/>
</dbReference>
<dbReference type="FunFam" id="1.10.10.160:FF:000001">
    <property type="entry name" value="ATP-dependent DNA helicase"/>
    <property type="match status" value="1"/>
</dbReference>
<accession>A0A9Q4E660</accession>
<keyword evidence="2 10" id="KW-0547">Nucleotide-binding</keyword>
<feature type="binding site" evidence="10">
    <location>
        <begin position="31"/>
        <end position="38"/>
    </location>
    <ligand>
        <name>ATP</name>
        <dbReference type="ChEBI" id="CHEBI:30616"/>
    </ligand>
</feature>
<dbReference type="GO" id="GO:0009314">
    <property type="term" value="P:response to radiation"/>
    <property type="evidence" value="ECO:0007669"/>
    <property type="project" value="UniProtKB-ARBA"/>
</dbReference>
<comment type="similarity">
    <text evidence="1 11">Belongs to the helicase family. UvrD subfamily.</text>
</comment>
<dbReference type="GO" id="GO:0005524">
    <property type="term" value="F:ATP binding"/>
    <property type="evidence" value="ECO:0007669"/>
    <property type="project" value="UniProtKB-UniRule"/>
</dbReference>
<dbReference type="OrthoDB" id="9810135at2"/>
<evidence type="ECO:0000256" key="12">
    <source>
        <dbReference type="SAM" id="MobiDB-lite"/>
    </source>
</evidence>
<dbReference type="CDD" id="cd18807">
    <property type="entry name" value="SF1_C_UvrD"/>
    <property type="match status" value="1"/>
</dbReference>
<evidence type="ECO:0000256" key="10">
    <source>
        <dbReference type="PROSITE-ProRule" id="PRU00560"/>
    </source>
</evidence>
<proteinExistence type="inferred from homology"/>
<evidence type="ECO:0000256" key="6">
    <source>
        <dbReference type="ARBA" id="ARBA00023125"/>
    </source>
</evidence>
<keyword evidence="7" id="KW-0413">Isomerase</keyword>
<evidence type="ECO:0000256" key="2">
    <source>
        <dbReference type="ARBA" id="ARBA00022741"/>
    </source>
</evidence>
<dbReference type="GO" id="GO:0000725">
    <property type="term" value="P:recombinational repair"/>
    <property type="evidence" value="ECO:0007669"/>
    <property type="project" value="TreeGrafter"/>
</dbReference>
<evidence type="ECO:0000259" key="13">
    <source>
        <dbReference type="PROSITE" id="PS51198"/>
    </source>
</evidence>
<name>A0A9Q4E660_BACSC</name>
<evidence type="ECO:0000256" key="11">
    <source>
        <dbReference type="RuleBase" id="RU364053"/>
    </source>
</evidence>
<dbReference type="InterPro" id="IPR005751">
    <property type="entry name" value="ATP-dep_DNA_helicase_PcrA"/>
</dbReference>
<dbReference type="InterPro" id="IPR013986">
    <property type="entry name" value="DExx_box_DNA_helicase_dom_sf"/>
</dbReference>
<dbReference type="Gene3D" id="3.40.50.300">
    <property type="entry name" value="P-loop containing nucleotide triphosphate hydrolases"/>
    <property type="match status" value="2"/>
</dbReference>
<dbReference type="GO" id="GO:0016787">
    <property type="term" value="F:hydrolase activity"/>
    <property type="evidence" value="ECO:0007669"/>
    <property type="project" value="UniProtKB-UniRule"/>
</dbReference>
<comment type="caution">
    <text evidence="15">The sequence shown here is derived from an EMBL/GenBank/DDBJ whole genome shotgun (WGS) entry which is preliminary data.</text>
</comment>
<organism evidence="15 16">
    <name type="scientific">Bacillus spizizenii</name>
    <name type="common">Bacillus subtilis subsp. spizizenii</name>
    <dbReference type="NCBI Taxonomy" id="96241"/>
    <lineage>
        <taxon>Bacteria</taxon>
        <taxon>Bacillati</taxon>
        <taxon>Bacillota</taxon>
        <taxon>Bacilli</taxon>
        <taxon>Bacillales</taxon>
        <taxon>Bacillaceae</taxon>
        <taxon>Bacillus</taxon>
    </lineage>
</organism>
<feature type="domain" description="UvrD-like helicase ATP-binding" evidence="13">
    <location>
        <begin position="10"/>
        <end position="289"/>
    </location>
</feature>
<dbReference type="GO" id="GO:0006260">
    <property type="term" value="P:DNA replication"/>
    <property type="evidence" value="ECO:0007669"/>
    <property type="project" value="InterPro"/>
</dbReference>
<dbReference type="Gene3D" id="1.10.10.160">
    <property type="match status" value="1"/>
</dbReference>